<keyword evidence="3" id="KW-1185">Reference proteome</keyword>
<feature type="region of interest" description="Disordered" evidence="1">
    <location>
        <begin position="108"/>
        <end position="155"/>
    </location>
</feature>
<feature type="compositionally biased region" description="Low complexity" evidence="1">
    <location>
        <begin position="133"/>
        <end position="144"/>
    </location>
</feature>
<dbReference type="Proteomes" id="UP001628193">
    <property type="component" value="Unassembled WGS sequence"/>
</dbReference>
<dbReference type="RefSeq" id="WP_420905107.1">
    <property type="nucleotide sequence ID" value="NZ_BAAFGK010000004.1"/>
</dbReference>
<name>A0ABQ0C962_9PROT</name>
<dbReference type="EMBL" id="BAAFGK010000004">
    <property type="protein sequence ID" value="GAB0057417.1"/>
    <property type="molecule type" value="Genomic_DNA"/>
</dbReference>
<organism evidence="2 3">
    <name type="scientific">Candidatus Magnetaquiglobus chichijimensis</name>
    <dbReference type="NCBI Taxonomy" id="3141448"/>
    <lineage>
        <taxon>Bacteria</taxon>
        <taxon>Pseudomonadati</taxon>
        <taxon>Pseudomonadota</taxon>
        <taxon>Magnetococcia</taxon>
        <taxon>Magnetococcales</taxon>
        <taxon>Candidatus Magnetaquicoccaceae</taxon>
        <taxon>Candidatus Magnetaquiglobus</taxon>
    </lineage>
</organism>
<proteinExistence type="predicted"/>
<gene>
    <name evidence="2" type="ORF">SIID45300_01745</name>
</gene>
<feature type="compositionally biased region" description="Basic residues" evidence="1">
    <location>
        <begin position="145"/>
        <end position="155"/>
    </location>
</feature>
<accession>A0ABQ0C962</accession>
<evidence type="ECO:0000256" key="1">
    <source>
        <dbReference type="SAM" id="MobiDB-lite"/>
    </source>
</evidence>
<evidence type="ECO:0000313" key="3">
    <source>
        <dbReference type="Proteomes" id="UP001628193"/>
    </source>
</evidence>
<protein>
    <submittedName>
        <fullName evidence="2">Uncharacterized protein</fullName>
    </submittedName>
</protein>
<reference evidence="2 3" key="1">
    <citation type="submission" date="2024-09" db="EMBL/GenBank/DDBJ databases">
        <title>Draft genome sequence of Candidatus Magnetaquicoccaceae bacterium FCR-1.</title>
        <authorList>
            <person name="Shimoshige H."/>
            <person name="Shimamura S."/>
            <person name="Taoka A."/>
            <person name="Kobayashi H."/>
            <person name="Maekawa T."/>
        </authorList>
    </citation>
    <scope>NUCLEOTIDE SEQUENCE [LARGE SCALE GENOMIC DNA]</scope>
    <source>
        <strain evidence="2 3">FCR-1</strain>
    </source>
</reference>
<comment type="caution">
    <text evidence="2">The sequence shown here is derived from an EMBL/GenBank/DDBJ whole genome shotgun (WGS) entry which is preliminary data.</text>
</comment>
<sequence length="155" mass="16534">MARFAFDGDLEYILQEDRDNPTPTVFVIKTFTLRDQAAFSSIAKEIPAALERGDYGAAIDSMVETVKLGVKAVRGPDIPETLTAPEIIDAVTDRETIAELANVIIKHNRMSPEQEKNSSGRSAPPTPDAIAISAPGTTVVPTAAAKKKKPSGSRG</sequence>
<evidence type="ECO:0000313" key="2">
    <source>
        <dbReference type="EMBL" id="GAB0057417.1"/>
    </source>
</evidence>